<dbReference type="EMBL" id="CP073078">
    <property type="protein sequence ID" value="QUD89896.1"/>
    <property type="molecule type" value="Genomic_DNA"/>
</dbReference>
<dbReference type="Proteomes" id="UP000676409">
    <property type="component" value="Chromosome"/>
</dbReference>
<dbReference type="InterPro" id="IPR029058">
    <property type="entry name" value="AB_hydrolase_fold"/>
</dbReference>
<accession>A0A975IXY2</accession>
<evidence type="ECO:0000313" key="4">
    <source>
        <dbReference type="EMBL" id="QUD89896.1"/>
    </source>
</evidence>
<feature type="region of interest" description="Disordered" evidence="2">
    <location>
        <begin position="1"/>
        <end position="22"/>
    </location>
</feature>
<dbReference type="KEGG" id="caul:KCG34_08540"/>
<gene>
    <name evidence="4" type="ORF">KCG34_08540</name>
</gene>
<dbReference type="GO" id="GO:0006508">
    <property type="term" value="P:proteolysis"/>
    <property type="evidence" value="ECO:0007669"/>
    <property type="project" value="InterPro"/>
</dbReference>
<dbReference type="PANTHER" id="PTHR42776">
    <property type="entry name" value="SERINE PEPTIDASE S9 FAMILY MEMBER"/>
    <property type="match status" value="1"/>
</dbReference>
<keyword evidence="5" id="KW-1185">Reference proteome</keyword>
<reference evidence="4" key="1">
    <citation type="submission" date="2021-04" db="EMBL/GenBank/DDBJ databases">
        <title>The complete genome sequence of Caulobacter sp. S6.</title>
        <authorList>
            <person name="Tang Y."/>
            <person name="Ouyang W."/>
            <person name="Liu Q."/>
            <person name="Huang B."/>
            <person name="Guo Z."/>
            <person name="Lei P."/>
        </authorList>
    </citation>
    <scope>NUCLEOTIDE SEQUENCE</scope>
    <source>
        <strain evidence="4">S6</strain>
    </source>
</reference>
<dbReference type="SUPFAM" id="SSF53474">
    <property type="entry name" value="alpha/beta-Hydrolases"/>
    <property type="match status" value="1"/>
</dbReference>
<dbReference type="PANTHER" id="PTHR42776:SF27">
    <property type="entry name" value="DIPEPTIDYL PEPTIDASE FAMILY MEMBER 6"/>
    <property type="match status" value="1"/>
</dbReference>
<evidence type="ECO:0000313" key="5">
    <source>
        <dbReference type="Proteomes" id="UP000676409"/>
    </source>
</evidence>
<protein>
    <submittedName>
        <fullName evidence="4">S9 family peptidase</fullName>
    </submittedName>
</protein>
<evidence type="ECO:0000256" key="1">
    <source>
        <dbReference type="ARBA" id="ARBA00022801"/>
    </source>
</evidence>
<dbReference type="GO" id="GO:0004252">
    <property type="term" value="F:serine-type endopeptidase activity"/>
    <property type="evidence" value="ECO:0007669"/>
    <property type="project" value="TreeGrafter"/>
</dbReference>
<proteinExistence type="predicted"/>
<dbReference type="AlphaFoldDB" id="A0A975IXY2"/>
<dbReference type="Gene3D" id="3.40.50.1820">
    <property type="entry name" value="alpha/beta hydrolase"/>
    <property type="match status" value="1"/>
</dbReference>
<sequence>MWLAAGAAGAEEKPAPLPPPPSLDNFYEDPLFSHAQLSPDGRYLAVVQGGDVSAVLVTDLQGHTTQPILSLMQKGKTVKGLTADWIRWKSNDRLIVGLTLFDIRRAGDKPDGEIIGWRFGRFMMAMDRDGKNQLQLLKGGFWNSDRGGNVTLLDRLHNDPDHVLAIAPKTSGDPAVWKVNIKTGDAQMVESGDDNTDSWDTDAAGNIVTRMRDSGNSVIIEARAPGETKWTQVVKLRPKDKKELADFDILGPTDKPSQLYVAVKPKDKSEGETRRLRIYDLSTKTLSAPVWPELKYDVENIVQDDETYALKAVCYTVDVYTCDFKDPTMQAYFKGLSKFFKNDRSITPVSISSDGRWWLLLVSGPDEPATYYMFDWNEKNIDEVAPEYNHLSTAALAEKLRWSYPARDGTAIPAYLTRPRFAPKTPLPLIVMPHGGPEARDAFDYDTWSQYLSTRGYLVFQPNFRGSRGFGITWAEAGYGQWSGRMADDVTDGVKALISSGQADPNRICVFGASYGGYAALWAGATHPELYKCVVSWAGDADLMLSMKFEKSFGGKEGTRYQYWLKSIGDPEKQADALKKASPISYAETYKPPVLLIHGADDQTVTPEQSRNMEHALKKAGKDVKLIVYKDEDHTDWDTAHEKDAIDQVAKFIQAHIAPIPTTQAATAPAAAAQAAAAK</sequence>
<name>A0A975IXY2_9CAUL</name>
<feature type="domain" description="Peptidase S9 prolyl oligopeptidase catalytic" evidence="3">
    <location>
        <begin position="448"/>
        <end position="657"/>
    </location>
</feature>
<keyword evidence="1" id="KW-0378">Hydrolase</keyword>
<dbReference type="SUPFAM" id="SSF50993">
    <property type="entry name" value="Peptidase/esterase 'gauge' domain"/>
    <property type="match status" value="1"/>
</dbReference>
<dbReference type="RefSeq" id="WP_211939947.1">
    <property type="nucleotide sequence ID" value="NZ_CP073078.1"/>
</dbReference>
<organism evidence="4 5">
    <name type="scientific">Phenylobacterium montanum</name>
    <dbReference type="NCBI Taxonomy" id="2823693"/>
    <lineage>
        <taxon>Bacteria</taxon>
        <taxon>Pseudomonadati</taxon>
        <taxon>Pseudomonadota</taxon>
        <taxon>Alphaproteobacteria</taxon>
        <taxon>Caulobacterales</taxon>
        <taxon>Caulobacteraceae</taxon>
        <taxon>Phenylobacterium</taxon>
    </lineage>
</organism>
<evidence type="ECO:0000259" key="3">
    <source>
        <dbReference type="Pfam" id="PF00326"/>
    </source>
</evidence>
<evidence type="ECO:0000256" key="2">
    <source>
        <dbReference type="SAM" id="MobiDB-lite"/>
    </source>
</evidence>
<dbReference type="InterPro" id="IPR001375">
    <property type="entry name" value="Peptidase_S9_cat"/>
</dbReference>
<dbReference type="Pfam" id="PF00326">
    <property type="entry name" value="Peptidase_S9"/>
    <property type="match status" value="1"/>
</dbReference>